<keyword evidence="4" id="KW-1185">Reference proteome</keyword>
<dbReference type="Proteomes" id="UP001185755">
    <property type="component" value="Unassembled WGS sequence"/>
</dbReference>
<reference evidence="3 4" key="1">
    <citation type="submission" date="2023-10" db="EMBL/GenBank/DDBJ databases">
        <title>Development of a sustainable strategy for remediation of hydrocarbon-contaminated territories based on the waste exchange concept.</title>
        <authorList>
            <person name="Krivoruchko A."/>
        </authorList>
    </citation>
    <scope>NUCLEOTIDE SEQUENCE [LARGE SCALE GENOMIC DNA]</scope>
    <source>
        <strain evidence="3 4">IEGM 1323</strain>
    </source>
</reference>
<dbReference type="EC" id="2.4.-.-" evidence="3"/>
<proteinExistence type="predicted"/>
<keyword evidence="3" id="KW-0808">Transferase</keyword>
<evidence type="ECO:0000313" key="3">
    <source>
        <dbReference type="EMBL" id="MDV6262283.1"/>
    </source>
</evidence>
<dbReference type="InterPro" id="IPR001173">
    <property type="entry name" value="Glyco_trans_2-like"/>
</dbReference>
<feature type="domain" description="Glycosyltransferase 2-like" evidence="2">
    <location>
        <begin position="47"/>
        <end position="226"/>
    </location>
</feature>
<dbReference type="GO" id="GO:0016757">
    <property type="term" value="F:glycosyltransferase activity"/>
    <property type="evidence" value="ECO:0007669"/>
    <property type="project" value="UniProtKB-KW"/>
</dbReference>
<dbReference type="PANTHER" id="PTHR43646">
    <property type="entry name" value="GLYCOSYLTRANSFERASE"/>
    <property type="match status" value="1"/>
</dbReference>
<sequence>MTDRLLARTTATAAVLATASAAVSLFNLRFTPGLRTPDRDIAERIVVCIPARNEVATLPLLIGDLTRQRSCTDLQVIVLDDDSSDGTASAARAAAAGDPRIRVVTSDAAPPAGWTGKAAACAELARLADEGDAQASLIMFVDADVRLAPGAVAAAAGALRRRDAALLCPWPEQLVGSVAERLVQPLLAWSWMSTLPVPLANSTLLPSMAVACGQFMAFDAAAYRAIGGHGRVAASATEDLDLARILRRRGMSTAVVSGTGFVSCRMYDSATDLRSGYSRWLWNEFGGPVGSVTATLASAAIYLVPPIAALTASGSVRRLGWSGYLAGTVSRMASRRGESGPRFGVDDVLAAALHPVSILAFTGLVAESHVRRQRGSLTWKSRPSPSPSPSPQR</sequence>
<evidence type="ECO:0000256" key="1">
    <source>
        <dbReference type="SAM" id="SignalP"/>
    </source>
</evidence>
<name>A0ABU4BDU3_9NOCA</name>
<evidence type="ECO:0000313" key="4">
    <source>
        <dbReference type="Proteomes" id="UP001185755"/>
    </source>
</evidence>
<gene>
    <name evidence="3" type="ORF">R3P96_13130</name>
</gene>
<dbReference type="RefSeq" id="WP_317564698.1">
    <property type="nucleotide sequence ID" value="NZ_JAWLJX010000003.1"/>
</dbReference>
<evidence type="ECO:0000259" key="2">
    <source>
        <dbReference type="Pfam" id="PF00535"/>
    </source>
</evidence>
<keyword evidence="3" id="KW-0328">Glycosyltransferase</keyword>
<feature type="chain" id="PRO_5046433046" evidence="1">
    <location>
        <begin position="22"/>
        <end position="393"/>
    </location>
</feature>
<feature type="signal peptide" evidence="1">
    <location>
        <begin position="1"/>
        <end position="21"/>
    </location>
</feature>
<dbReference type="PANTHER" id="PTHR43646:SF3">
    <property type="entry name" value="SLR1566 PROTEIN"/>
    <property type="match status" value="1"/>
</dbReference>
<dbReference type="InterPro" id="IPR029044">
    <property type="entry name" value="Nucleotide-diphossugar_trans"/>
</dbReference>
<dbReference type="EMBL" id="JAWLJX010000003">
    <property type="protein sequence ID" value="MDV6262283.1"/>
    <property type="molecule type" value="Genomic_DNA"/>
</dbReference>
<accession>A0ABU4BDU3</accession>
<dbReference type="Pfam" id="PF00535">
    <property type="entry name" value="Glycos_transf_2"/>
    <property type="match status" value="1"/>
</dbReference>
<dbReference type="Gene3D" id="3.90.550.10">
    <property type="entry name" value="Spore Coat Polysaccharide Biosynthesis Protein SpsA, Chain A"/>
    <property type="match status" value="1"/>
</dbReference>
<comment type="caution">
    <text evidence="3">The sequence shown here is derived from an EMBL/GenBank/DDBJ whole genome shotgun (WGS) entry which is preliminary data.</text>
</comment>
<keyword evidence="1" id="KW-0732">Signal</keyword>
<dbReference type="SUPFAM" id="SSF53448">
    <property type="entry name" value="Nucleotide-diphospho-sugar transferases"/>
    <property type="match status" value="1"/>
</dbReference>
<organism evidence="3 4">
    <name type="scientific">Rhodococcoides yunnanense</name>
    <dbReference type="NCBI Taxonomy" id="278209"/>
    <lineage>
        <taxon>Bacteria</taxon>
        <taxon>Bacillati</taxon>
        <taxon>Actinomycetota</taxon>
        <taxon>Actinomycetes</taxon>
        <taxon>Mycobacteriales</taxon>
        <taxon>Nocardiaceae</taxon>
        <taxon>Rhodococcoides</taxon>
    </lineage>
</organism>
<protein>
    <submittedName>
        <fullName evidence="3">Glycosyltransferase family A protein</fullName>
        <ecNumber evidence="3">2.4.-.-</ecNumber>
    </submittedName>
</protein>
<dbReference type="CDD" id="cd00761">
    <property type="entry name" value="Glyco_tranf_GTA_type"/>
    <property type="match status" value="1"/>
</dbReference>